<keyword evidence="11" id="KW-1185">Reference proteome</keyword>
<comment type="similarity">
    <text evidence="7">Belongs to the TonB-dependent receptor family.</text>
</comment>
<dbReference type="GO" id="GO:0009279">
    <property type="term" value="C:cell outer membrane"/>
    <property type="evidence" value="ECO:0007669"/>
    <property type="project" value="UniProtKB-SubCell"/>
</dbReference>
<evidence type="ECO:0000256" key="5">
    <source>
        <dbReference type="ARBA" id="ARBA00023136"/>
    </source>
</evidence>
<dbReference type="InterPro" id="IPR008969">
    <property type="entry name" value="CarboxyPept-like_regulatory"/>
</dbReference>
<dbReference type="Gene3D" id="2.170.130.10">
    <property type="entry name" value="TonB-dependent receptor, plug domain"/>
    <property type="match status" value="1"/>
</dbReference>
<dbReference type="InterPro" id="IPR012910">
    <property type="entry name" value="Plug_dom"/>
</dbReference>
<dbReference type="Gene3D" id="2.60.40.1120">
    <property type="entry name" value="Carboxypeptidase-like, regulatory domain"/>
    <property type="match status" value="1"/>
</dbReference>
<feature type="signal peptide" evidence="8">
    <location>
        <begin position="1"/>
        <end position="20"/>
    </location>
</feature>
<dbReference type="InterPro" id="IPR036942">
    <property type="entry name" value="Beta-barrel_TonB_sf"/>
</dbReference>
<dbReference type="RefSeq" id="WP_187964091.1">
    <property type="nucleotide sequence ID" value="NZ_JACVDC010000004.1"/>
</dbReference>
<dbReference type="SUPFAM" id="SSF56935">
    <property type="entry name" value="Porins"/>
    <property type="match status" value="1"/>
</dbReference>
<gene>
    <name evidence="10" type="ORF">IBL28_03080</name>
</gene>
<dbReference type="Gene3D" id="2.40.170.20">
    <property type="entry name" value="TonB-dependent receptor, beta-barrel domain"/>
    <property type="match status" value="1"/>
</dbReference>
<feature type="chain" id="PRO_5038093049" evidence="8">
    <location>
        <begin position="21"/>
        <end position="1021"/>
    </location>
</feature>
<proteinExistence type="inferred from homology"/>
<keyword evidence="4 7" id="KW-0812">Transmembrane</keyword>
<dbReference type="Proteomes" id="UP000653730">
    <property type="component" value="Unassembled WGS sequence"/>
</dbReference>
<keyword evidence="8" id="KW-0732">Signal</keyword>
<dbReference type="Pfam" id="PF07715">
    <property type="entry name" value="Plug"/>
    <property type="match status" value="1"/>
</dbReference>
<evidence type="ECO:0000259" key="9">
    <source>
        <dbReference type="Pfam" id="PF07715"/>
    </source>
</evidence>
<evidence type="ECO:0000313" key="11">
    <source>
        <dbReference type="Proteomes" id="UP000653730"/>
    </source>
</evidence>
<dbReference type="AlphaFoldDB" id="A0A926JP82"/>
<dbReference type="InterPro" id="IPR023997">
    <property type="entry name" value="TonB-dep_OMP_SusC/RagA_CS"/>
</dbReference>
<comment type="subcellular location">
    <subcellularLocation>
        <location evidence="1 7">Cell outer membrane</location>
        <topology evidence="1 7">Multi-pass membrane protein</topology>
    </subcellularLocation>
</comment>
<keyword evidence="2 7" id="KW-0813">Transport</keyword>
<dbReference type="PROSITE" id="PS52016">
    <property type="entry name" value="TONB_DEPENDENT_REC_3"/>
    <property type="match status" value="1"/>
</dbReference>
<evidence type="ECO:0000256" key="1">
    <source>
        <dbReference type="ARBA" id="ARBA00004571"/>
    </source>
</evidence>
<reference evidence="10 11" key="1">
    <citation type="submission" date="2020-09" db="EMBL/GenBank/DDBJ databases">
        <title>Sinomicrobium weinanense sp. nov., a halophilic bacteria isolated from saline-alkali soil.</title>
        <authorList>
            <person name="Wu P."/>
            <person name="Ren H."/>
            <person name="Mei Y."/>
            <person name="Liang Y."/>
            <person name="Chen Z."/>
        </authorList>
    </citation>
    <scope>NUCLEOTIDE SEQUENCE [LARGE SCALE GENOMIC DNA]</scope>
    <source>
        <strain evidence="10 11">FJxs</strain>
    </source>
</reference>
<comment type="caution">
    <text evidence="10">The sequence shown here is derived from an EMBL/GenBank/DDBJ whole genome shotgun (WGS) entry which is preliminary data.</text>
</comment>
<keyword evidence="3 7" id="KW-1134">Transmembrane beta strand</keyword>
<sequence length="1021" mass="110735">MRYRPIVYILILLTPALISAQEISVSGVVTSADDGVPVPGANIIVKGSGNGTSTDFDGNYSLENVPDNATLVVSALGFVSQEVPVAGKSQINVVLEVSTEQLEEVVVTAFGLEREEKSITYAAQAVNSEGMKEAPPLNITSGLSGKVAGISVTQGASGVGSPTRVVLRGNRSIAGSSQPLYVVDGVPLGGDISNLSPYDIESISVLRGPNAAALYGNRANNGAIVITTKSGNGIEGTTVSVVTSLMTSSPNILWDYQNKYGQGIDGTYSPSSVTSWGPEMTGQTVDHWSNDPNGPTSYAFNAQPDNVKDFYNTGYEFNTNFSIANTTGNGSKFLSYTFTDAEGVVPNNALKRHNLLVRGTQTVFDKLTVDAKLNYIRSDFDNQVYGGDNFANPNRHALRLPRNIRTGDIRQFEFFAEDGSTDQHFWKPGDNGGANPYWTANRNNNEILNERVLGLLSLKYQVTDELSILARSAIDRTNFYREDKWHNDSYIIAQNGMYAVEDQVSTEWNSDVLVNYKNQFGDFSVDLSAGANLRTEKLQGNRTAANTTSGLNIENLFSLTNIASPILEETFAEKEVQSAYAFGQIGYKEFLYLDASFRNDWSSTLPKANRSFNYPSVGLTAIISDMVKMPDFMNFAKLRFNYAKVGGDTDPYMLSRVLELIPGGSSGVFDPSSTLPIENLLPEETTSTEIGADLRFFNNRIGLNITYYKSNSINQLFTTPVPVASGFSAVFQNGGDIQNKGIELVLTGTPVLTDDFKWDITFNFSKNESEVLKITEGFDEIGLPSGPPFWGRVVAEVGKPFGEFYSRGFERDGNGNVIVDGNGLPMITGGTTVSLGNFNPDWLGGISNEFSYKNLKLSFLIDIRQGGVVSSFTEAVLAGDGLITTTLPGREGGVFGQDIFPGETAVTQDGQPNNIQTTAQAVYSAVGGRNTPVGEAFVRDASNARLRELSLKYSFSEKILERLPVKSLDVALVGRNLFFLWNKAKYFDPEAFPTTGSGQSGFNSFATPTSRNVGVNIKFTF</sequence>
<protein>
    <submittedName>
        <fullName evidence="10">SusC/RagA family TonB-linked outer membrane protein</fullName>
    </submittedName>
</protein>
<evidence type="ECO:0000256" key="2">
    <source>
        <dbReference type="ARBA" id="ARBA00022448"/>
    </source>
</evidence>
<evidence type="ECO:0000256" key="6">
    <source>
        <dbReference type="ARBA" id="ARBA00023237"/>
    </source>
</evidence>
<keyword evidence="6 7" id="KW-0998">Cell outer membrane</keyword>
<dbReference type="EMBL" id="JACVDC010000004">
    <property type="protein sequence ID" value="MBC9794938.1"/>
    <property type="molecule type" value="Genomic_DNA"/>
</dbReference>
<accession>A0A926JP82</accession>
<evidence type="ECO:0000256" key="7">
    <source>
        <dbReference type="PROSITE-ProRule" id="PRU01360"/>
    </source>
</evidence>
<dbReference type="InterPro" id="IPR037066">
    <property type="entry name" value="Plug_dom_sf"/>
</dbReference>
<feature type="domain" description="TonB-dependent receptor plug" evidence="9">
    <location>
        <begin position="117"/>
        <end position="223"/>
    </location>
</feature>
<evidence type="ECO:0000256" key="3">
    <source>
        <dbReference type="ARBA" id="ARBA00022452"/>
    </source>
</evidence>
<evidence type="ECO:0000313" key="10">
    <source>
        <dbReference type="EMBL" id="MBC9794938.1"/>
    </source>
</evidence>
<dbReference type="NCBIfam" id="TIGR04057">
    <property type="entry name" value="SusC_RagA_signa"/>
    <property type="match status" value="1"/>
</dbReference>
<dbReference type="InterPro" id="IPR023996">
    <property type="entry name" value="TonB-dep_OMP_SusC/RagA"/>
</dbReference>
<dbReference type="NCBIfam" id="TIGR04056">
    <property type="entry name" value="OMP_RagA_SusC"/>
    <property type="match status" value="1"/>
</dbReference>
<dbReference type="SUPFAM" id="SSF49464">
    <property type="entry name" value="Carboxypeptidase regulatory domain-like"/>
    <property type="match status" value="1"/>
</dbReference>
<organism evidence="10 11">
    <name type="scientific">Sinomicrobium weinanense</name>
    <dbReference type="NCBI Taxonomy" id="2842200"/>
    <lineage>
        <taxon>Bacteria</taxon>
        <taxon>Pseudomonadati</taxon>
        <taxon>Bacteroidota</taxon>
        <taxon>Flavobacteriia</taxon>
        <taxon>Flavobacteriales</taxon>
        <taxon>Flavobacteriaceae</taxon>
        <taxon>Sinomicrobium</taxon>
    </lineage>
</organism>
<keyword evidence="5 7" id="KW-0472">Membrane</keyword>
<dbReference type="Pfam" id="PF13715">
    <property type="entry name" value="CarbopepD_reg_2"/>
    <property type="match status" value="1"/>
</dbReference>
<name>A0A926JP82_9FLAO</name>
<evidence type="ECO:0000256" key="4">
    <source>
        <dbReference type="ARBA" id="ARBA00022692"/>
    </source>
</evidence>
<evidence type="ECO:0000256" key="8">
    <source>
        <dbReference type="SAM" id="SignalP"/>
    </source>
</evidence>
<dbReference type="InterPro" id="IPR039426">
    <property type="entry name" value="TonB-dep_rcpt-like"/>
</dbReference>